<proteinExistence type="predicted"/>
<organism>
    <name type="scientific">Serpula lacrymans var. lacrymans (strain S7.9)</name>
    <name type="common">Dry rot fungus</name>
    <dbReference type="NCBI Taxonomy" id="578457"/>
    <lineage>
        <taxon>Eukaryota</taxon>
        <taxon>Fungi</taxon>
        <taxon>Dikarya</taxon>
        <taxon>Basidiomycota</taxon>
        <taxon>Agaricomycotina</taxon>
        <taxon>Agaricomycetes</taxon>
        <taxon>Agaricomycetidae</taxon>
        <taxon>Boletales</taxon>
        <taxon>Coniophorineae</taxon>
        <taxon>Serpulaceae</taxon>
        <taxon>Serpula</taxon>
    </lineage>
</organism>
<dbReference type="KEGG" id="sla:SERLADRAFT_454604"/>
<dbReference type="HOGENOM" id="CLU_3051820_0_0_1"/>
<reference evidence="1" key="1">
    <citation type="submission" date="2011-04" db="EMBL/GenBank/DDBJ databases">
        <title>Evolution of plant cell wall degrading machinery underlies the functional diversity of forest fungi.</title>
        <authorList>
            <consortium name="US DOE Joint Genome Institute (JGI-PGF)"/>
            <person name="Eastwood D.C."/>
            <person name="Floudas D."/>
            <person name="Binder M."/>
            <person name="Majcherczyk A."/>
            <person name="Schneider P."/>
            <person name="Aerts A."/>
            <person name="Asiegbu F.O."/>
            <person name="Baker S.E."/>
            <person name="Barry K."/>
            <person name="Bendiksby M."/>
            <person name="Blumentritt M."/>
            <person name="Coutinho P.M."/>
            <person name="Cullen D."/>
            <person name="Cullen D."/>
            <person name="Gathman A."/>
            <person name="Goodell B."/>
            <person name="Henrissat B."/>
            <person name="Ihrmark K."/>
            <person name="Kauserud H."/>
            <person name="Kohler A."/>
            <person name="LaButti K."/>
            <person name="Lapidus A."/>
            <person name="Lavin J.L."/>
            <person name="Lee Y.-H."/>
            <person name="Lindquist E."/>
            <person name="Lilly W."/>
            <person name="Lucas S."/>
            <person name="Morin E."/>
            <person name="Murat C."/>
            <person name="Oguiza J.A."/>
            <person name="Park J."/>
            <person name="Pisabarro A.G."/>
            <person name="Riley R."/>
            <person name="Rosling A."/>
            <person name="Salamov A."/>
            <person name="Schmidt O."/>
            <person name="Schmutz J."/>
            <person name="Skrede I."/>
            <person name="Stenlid J."/>
            <person name="Wiebenga A."/>
            <person name="Xie X."/>
            <person name="Kues U."/>
            <person name="Hibbett D.S."/>
            <person name="Hoffmeister D."/>
            <person name="Hogberg N."/>
            <person name="Martin F."/>
            <person name="Grigoriev I.V."/>
            <person name="Watkinson S.C."/>
        </authorList>
    </citation>
    <scope>NUCLEOTIDE SEQUENCE</scope>
    <source>
        <strain evidence="1">S7.9</strain>
    </source>
</reference>
<evidence type="ECO:0000313" key="1">
    <source>
        <dbReference type="EMBL" id="EGO30261.1"/>
    </source>
</evidence>
<gene>
    <name evidence="1" type="ORF">SERLADRAFT_454604</name>
</gene>
<dbReference type="Proteomes" id="UP000008064">
    <property type="component" value="Unassembled WGS sequence"/>
</dbReference>
<dbReference type="EMBL" id="GL945428">
    <property type="protein sequence ID" value="EGO30261.1"/>
    <property type="molecule type" value="Genomic_DNA"/>
</dbReference>
<protein>
    <submittedName>
        <fullName evidence="1">Uncharacterized protein</fullName>
    </submittedName>
</protein>
<sequence length="54" mass="6019">MLRGKSQVHISTSVFDGEELPTLSCYPVGCMLLVQVLSLTHLLDNYTYLTCSQL</sequence>
<dbReference type="AlphaFoldDB" id="F8NDC3"/>
<accession>F8NDC3</accession>
<dbReference type="RefSeq" id="XP_007312145.1">
    <property type="nucleotide sequence ID" value="XM_007312083.1"/>
</dbReference>
<dbReference type="GeneID" id="18817047"/>
<name>F8NDC3_SERL9</name>